<dbReference type="EMBL" id="VYUY01000022">
    <property type="protein sequence ID" value="KAA9130121.1"/>
    <property type="molecule type" value="Genomic_DNA"/>
</dbReference>
<dbReference type="AlphaFoldDB" id="A0A5N0T5M3"/>
<name>A0A5N0T5M3_9MICO</name>
<accession>A0A5N0T5M3</accession>
<gene>
    <name evidence="1" type="ORF">F6B40_15710</name>
</gene>
<proteinExistence type="predicted"/>
<dbReference type="InterPro" id="IPR043777">
    <property type="entry name" value="DUF5719"/>
</dbReference>
<protein>
    <submittedName>
        <fullName evidence="1">Large extracellular alpha-helical protein</fullName>
    </submittedName>
</protein>
<dbReference type="RefSeq" id="WP_150895674.1">
    <property type="nucleotide sequence ID" value="NZ_VYUY01000022.1"/>
</dbReference>
<dbReference type="Pfam" id="PF18986">
    <property type="entry name" value="DUF5719"/>
    <property type="match status" value="1"/>
</dbReference>
<dbReference type="Proteomes" id="UP000326838">
    <property type="component" value="Unassembled WGS sequence"/>
</dbReference>
<organism evidence="1 2">
    <name type="scientific">Microbacterium caowuchunii</name>
    <dbReference type="NCBI Taxonomy" id="2614638"/>
    <lineage>
        <taxon>Bacteria</taxon>
        <taxon>Bacillati</taxon>
        <taxon>Actinomycetota</taxon>
        <taxon>Actinomycetes</taxon>
        <taxon>Micrococcales</taxon>
        <taxon>Microbacteriaceae</taxon>
        <taxon>Microbacterium</taxon>
    </lineage>
</organism>
<keyword evidence="2" id="KW-1185">Reference proteome</keyword>
<sequence>MTRRTALAWAATSTRLVVGAALAAGIVLVVGIGVAAPWPTREQEPVAVAVVPTPADTVLACAGPLVVLARDSSEAGGLTEVTPSAVVSGSAGEPLDASLLGTTPAVAGGEGAAVLVAPPQGDGRSDAVAAGSSAVDAEDLRGLAASACRAPLIESWLVGGATTTGAADLILLANPSDVAATVDLTLYGATGASVPPGGSALRVDARSQRIVPLAGLGVGEGAPVVRVTASGAPVAAALQSNITRTLLPGGVDQVGPVVGAEQTVVIPGVQVLPSAVDASPSGATTLLRLLSAGVDTSVTVTAVDADGREVLRQEAPVLADVPSEIDLAGLEAGVYSVTVEADSPVAAAVWQTTGLGEGSDFAWYTPAPVLSAETLVAVPEGPDPQIMFVGTGAAAGQVVLEPLRGGASTRATVAANGAAVVSVDAGTVYRLTTDQPIRAGVTFAAAGALAGFPVWAAESAAAEITVYP</sequence>
<evidence type="ECO:0000313" key="2">
    <source>
        <dbReference type="Proteomes" id="UP000326838"/>
    </source>
</evidence>
<evidence type="ECO:0000313" key="1">
    <source>
        <dbReference type="EMBL" id="KAA9130121.1"/>
    </source>
</evidence>
<reference evidence="2" key="1">
    <citation type="submission" date="2019-09" db="EMBL/GenBank/DDBJ databases">
        <title>Mumia zhuanghuii sp. nov. isolated from the intestinal contents of plateau pika (Ochotona curzoniae) in the Qinghai-Tibet plateau of China.</title>
        <authorList>
            <person name="Tian Z."/>
        </authorList>
    </citation>
    <scope>NUCLEOTIDE SEQUENCE [LARGE SCALE GENOMIC DNA]</scope>
    <source>
        <strain evidence="2">L-033</strain>
    </source>
</reference>
<comment type="caution">
    <text evidence="1">The sequence shown here is derived from an EMBL/GenBank/DDBJ whole genome shotgun (WGS) entry which is preliminary data.</text>
</comment>